<evidence type="ECO:0000256" key="1">
    <source>
        <dbReference type="SAM" id="SignalP"/>
    </source>
</evidence>
<dbReference type="Proteomes" id="UP000887566">
    <property type="component" value="Unplaced"/>
</dbReference>
<name>A0A914W1T3_9BILA</name>
<dbReference type="AlphaFoldDB" id="A0A914W1T3"/>
<protein>
    <submittedName>
        <fullName evidence="3">Uncharacterized protein</fullName>
    </submittedName>
</protein>
<reference evidence="3" key="1">
    <citation type="submission" date="2022-11" db="UniProtKB">
        <authorList>
            <consortium name="WormBaseParasite"/>
        </authorList>
    </citation>
    <scope>IDENTIFICATION</scope>
</reference>
<evidence type="ECO:0000313" key="3">
    <source>
        <dbReference type="WBParaSite" id="PSAMB.scaffold2855size20883.g19413.t1"/>
    </source>
</evidence>
<feature type="signal peptide" evidence="1">
    <location>
        <begin position="1"/>
        <end position="21"/>
    </location>
</feature>
<feature type="chain" id="PRO_5037907840" evidence="1">
    <location>
        <begin position="22"/>
        <end position="61"/>
    </location>
</feature>
<keyword evidence="1" id="KW-0732">Signal</keyword>
<proteinExistence type="predicted"/>
<sequence>MSRTIFSIVVICGLIMLHVLTKRDQMRALPGGRARAPRRPLAEGDDGVRGRCRMSIGGCVF</sequence>
<keyword evidence="2" id="KW-1185">Reference proteome</keyword>
<evidence type="ECO:0000313" key="2">
    <source>
        <dbReference type="Proteomes" id="UP000887566"/>
    </source>
</evidence>
<organism evidence="2 3">
    <name type="scientific">Plectus sambesii</name>
    <dbReference type="NCBI Taxonomy" id="2011161"/>
    <lineage>
        <taxon>Eukaryota</taxon>
        <taxon>Metazoa</taxon>
        <taxon>Ecdysozoa</taxon>
        <taxon>Nematoda</taxon>
        <taxon>Chromadorea</taxon>
        <taxon>Plectida</taxon>
        <taxon>Plectina</taxon>
        <taxon>Plectoidea</taxon>
        <taxon>Plectidae</taxon>
        <taxon>Plectus</taxon>
    </lineage>
</organism>
<accession>A0A914W1T3</accession>
<dbReference type="WBParaSite" id="PSAMB.scaffold2855size20883.g19413.t1">
    <property type="protein sequence ID" value="PSAMB.scaffold2855size20883.g19413.t1"/>
    <property type="gene ID" value="PSAMB.scaffold2855size20883.g19413"/>
</dbReference>